<dbReference type="GO" id="GO:0006355">
    <property type="term" value="P:regulation of DNA-templated transcription"/>
    <property type="evidence" value="ECO:0007669"/>
    <property type="project" value="TreeGrafter"/>
</dbReference>
<keyword evidence="2" id="KW-0902">Two-component regulatory system</keyword>
<feature type="modified residue" description="4-aspartylphosphate" evidence="6">
    <location>
        <position position="51"/>
    </location>
</feature>
<dbReference type="EMBL" id="CP017478">
    <property type="protein sequence ID" value="AOW20486.1"/>
    <property type="molecule type" value="Genomic_DNA"/>
</dbReference>
<dbReference type="InterPro" id="IPR039420">
    <property type="entry name" value="WalR-like"/>
</dbReference>
<keyword evidence="5" id="KW-0804">Transcription</keyword>
<gene>
    <name evidence="8" type="ORF">LPB138_07275</name>
</gene>
<name>A0A1D8P7E3_9FLAO</name>
<feature type="domain" description="Response regulatory" evidence="7">
    <location>
        <begin position="2"/>
        <end position="117"/>
    </location>
</feature>
<dbReference type="PANTHER" id="PTHR48111:SF1">
    <property type="entry name" value="TWO-COMPONENT RESPONSE REGULATOR ORR33"/>
    <property type="match status" value="1"/>
</dbReference>
<keyword evidence="3" id="KW-0805">Transcription regulation</keyword>
<dbReference type="AlphaFoldDB" id="A0A1D8P7E3"/>
<organism evidence="8 9">
    <name type="scientific">Urechidicola croceus</name>
    <dbReference type="NCBI Taxonomy" id="1850246"/>
    <lineage>
        <taxon>Bacteria</taxon>
        <taxon>Pseudomonadati</taxon>
        <taxon>Bacteroidota</taxon>
        <taxon>Flavobacteriia</taxon>
        <taxon>Flavobacteriales</taxon>
        <taxon>Flavobacteriaceae</taxon>
        <taxon>Urechidicola</taxon>
    </lineage>
</organism>
<dbReference type="PROSITE" id="PS50110">
    <property type="entry name" value="RESPONSE_REGULATORY"/>
    <property type="match status" value="1"/>
</dbReference>
<keyword evidence="9" id="KW-1185">Reference proteome</keyword>
<evidence type="ECO:0000256" key="4">
    <source>
        <dbReference type="ARBA" id="ARBA00023125"/>
    </source>
</evidence>
<dbReference type="RefSeq" id="WP_070236629.1">
    <property type="nucleotide sequence ID" value="NZ_CP017478.1"/>
</dbReference>
<dbReference type="OrthoDB" id="952827at2"/>
<protein>
    <recommendedName>
        <fullName evidence="7">Response regulatory domain-containing protein</fullName>
    </recommendedName>
</protein>
<dbReference type="KEGG" id="lul:LPB138_07275"/>
<dbReference type="InterPro" id="IPR011006">
    <property type="entry name" value="CheY-like_superfamily"/>
</dbReference>
<dbReference type="GO" id="GO:0032993">
    <property type="term" value="C:protein-DNA complex"/>
    <property type="evidence" value="ECO:0007669"/>
    <property type="project" value="TreeGrafter"/>
</dbReference>
<evidence type="ECO:0000313" key="9">
    <source>
        <dbReference type="Proteomes" id="UP000176050"/>
    </source>
</evidence>
<dbReference type="CDD" id="cd00156">
    <property type="entry name" value="REC"/>
    <property type="match status" value="1"/>
</dbReference>
<dbReference type="GO" id="GO:0000156">
    <property type="term" value="F:phosphorelay response regulator activity"/>
    <property type="evidence" value="ECO:0007669"/>
    <property type="project" value="TreeGrafter"/>
</dbReference>
<keyword evidence="4" id="KW-0238">DNA-binding</keyword>
<dbReference type="InterPro" id="IPR029044">
    <property type="entry name" value="Nucleotide-diphossugar_trans"/>
</dbReference>
<reference evidence="8 9" key="1">
    <citation type="submission" date="2016-10" db="EMBL/GenBank/DDBJ databases">
        <title>Lutibacter sp. LPB0138, isolated from marine gastropod.</title>
        <authorList>
            <person name="Kim E."/>
            <person name="Yi H."/>
        </authorList>
    </citation>
    <scope>NUCLEOTIDE SEQUENCE [LARGE SCALE GENOMIC DNA]</scope>
    <source>
        <strain evidence="8 9">LPB0138</strain>
    </source>
</reference>
<dbReference type="STRING" id="1850246.LPB138_07275"/>
<evidence type="ECO:0000256" key="2">
    <source>
        <dbReference type="ARBA" id="ARBA00023012"/>
    </source>
</evidence>
<evidence type="ECO:0000256" key="5">
    <source>
        <dbReference type="ARBA" id="ARBA00023163"/>
    </source>
</evidence>
<evidence type="ECO:0000256" key="6">
    <source>
        <dbReference type="PROSITE-ProRule" id="PRU00169"/>
    </source>
</evidence>
<proteinExistence type="predicted"/>
<dbReference type="GO" id="GO:0000976">
    <property type="term" value="F:transcription cis-regulatory region binding"/>
    <property type="evidence" value="ECO:0007669"/>
    <property type="project" value="TreeGrafter"/>
</dbReference>
<accession>A0A1D8P7E3</accession>
<evidence type="ECO:0000313" key="8">
    <source>
        <dbReference type="EMBL" id="AOW20486.1"/>
    </source>
</evidence>
<evidence type="ECO:0000259" key="7">
    <source>
        <dbReference type="PROSITE" id="PS50110"/>
    </source>
</evidence>
<dbReference type="Pfam" id="PF00072">
    <property type="entry name" value="Response_reg"/>
    <property type="match status" value="1"/>
</dbReference>
<dbReference type="PANTHER" id="PTHR48111">
    <property type="entry name" value="REGULATOR OF RPOS"/>
    <property type="match status" value="1"/>
</dbReference>
<dbReference type="SUPFAM" id="SSF53448">
    <property type="entry name" value="Nucleotide-diphospho-sugar transferases"/>
    <property type="match status" value="1"/>
</dbReference>
<dbReference type="InterPro" id="IPR001789">
    <property type="entry name" value="Sig_transdc_resp-reg_receiver"/>
</dbReference>
<dbReference type="Gene3D" id="3.40.50.2300">
    <property type="match status" value="1"/>
</dbReference>
<evidence type="ECO:0000256" key="3">
    <source>
        <dbReference type="ARBA" id="ARBA00023015"/>
    </source>
</evidence>
<dbReference type="SUPFAM" id="SSF52172">
    <property type="entry name" value="CheY-like"/>
    <property type="match status" value="1"/>
</dbReference>
<evidence type="ECO:0000256" key="1">
    <source>
        <dbReference type="ARBA" id="ARBA00022553"/>
    </source>
</evidence>
<sequence>MKILIIDDQQLILLPLKKRLMSLGYEVAIESNAKNAFQSYILFKPDLVILDLNMPDVYGLDIVKLIRFHEKDLTPIMVLSGEEDEETILKGFELGINDYMKKPVSLTEVCKRVERLIGHDKLNLDKIYSQKSIIPKSCVGIVVPFFKVENKENIQNYVRFINQNIGCHLCFINVSGDIITQNFLNELRKSRESFISVFNYDFKISKSELLRLGMLHLSKHEDLDYIGFCDSQFINDLSDLEQIVKNLETQKFKLITGLRLNSNEISMVSGLLKESNKKMTNFFISRALGFNLKDSHSSIKFMDKEVVNIVFNKPFLTKSLFKVEIFLRLKNYFGVKKVSSIIQEYPLQKIVNKDRFKYSVVQSFKMVLLLFMINKSYK</sequence>
<dbReference type="GO" id="GO:0005829">
    <property type="term" value="C:cytosol"/>
    <property type="evidence" value="ECO:0007669"/>
    <property type="project" value="TreeGrafter"/>
</dbReference>
<keyword evidence="1 6" id="KW-0597">Phosphoprotein</keyword>
<dbReference type="SMART" id="SM00448">
    <property type="entry name" value="REC"/>
    <property type="match status" value="1"/>
</dbReference>
<dbReference type="Proteomes" id="UP000176050">
    <property type="component" value="Chromosome"/>
</dbReference>